<accession>A0A9P9F1U9</accession>
<evidence type="ECO:0000313" key="2">
    <source>
        <dbReference type="Proteomes" id="UP000717696"/>
    </source>
</evidence>
<proteinExistence type="predicted"/>
<comment type="caution">
    <text evidence="1">The sequence shown here is derived from an EMBL/GenBank/DDBJ whole genome shotgun (WGS) entry which is preliminary data.</text>
</comment>
<reference evidence="1" key="1">
    <citation type="journal article" date="2021" name="Nat. Commun.">
        <title>Genetic determinants of endophytism in the Arabidopsis root mycobiome.</title>
        <authorList>
            <person name="Mesny F."/>
            <person name="Miyauchi S."/>
            <person name="Thiergart T."/>
            <person name="Pickel B."/>
            <person name="Atanasova L."/>
            <person name="Karlsson M."/>
            <person name="Huettel B."/>
            <person name="Barry K.W."/>
            <person name="Haridas S."/>
            <person name="Chen C."/>
            <person name="Bauer D."/>
            <person name="Andreopoulos W."/>
            <person name="Pangilinan J."/>
            <person name="LaButti K."/>
            <person name="Riley R."/>
            <person name="Lipzen A."/>
            <person name="Clum A."/>
            <person name="Drula E."/>
            <person name="Henrissat B."/>
            <person name="Kohler A."/>
            <person name="Grigoriev I.V."/>
            <person name="Martin F.M."/>
            <person name="Hacquard S."/>
        </authorList>
    </citation>
    <scope>NUCLEOTIDE SEQUENCE</scope>
    <source>
        <strain evidence="1">MPI-CAGE-AT-0021</strain>
    </source>
</reference>
<gene>
    <name evidence="1" type="ORF">B0J13DRAFT_523116</name>
</gene>
<keyword evidence="2" id="KW-1185">Reference proteome</keyword>
<protein>
    <submittedName>
        <fullName evidence="1">Uncharacterized protein</fullName>
    </submittedName>
</protein>
<name>A0A9P9F1U9_9HYPO</name>
<evidence type="ECO:0000313" key="1">
    <source>
        <dbReference type="EMBL" id="KAH7150039.1"/>
    </source>
</evidence>
<sequence length="202" mass="21964">MASASEWSLNFTDHRRRGHPLASTSSSLSSATATPCSYLITSDYPFFVEMIAAAATDNAIAEVERAQLVSSNGRSPGPRSVMHHTRILCRSRATLGNAFLFPRDLAVPSNNPCKLLYSASLDLESFHHTPGLSTLYIPRLQPLPLPSPPLAKWLRVTPRPTQQLQTTHCTNLSASPDLDSVAFPMSIGRSRLLCCNGGCTRT</sequence>
<dbReference type="AlphaFoldDB" id="A0A9P9F1U9"/>
<dbReference type="Proteomes" id="UP000717696">
    <property type="component" value="Unassembled WGS sequence"/>
</dbReference>
<dbReference type="EMBL" id="JAGMUU010000006">
    <property type="protein sequence ID" value="KAH7150039.1"/>
    <property type="molecule type" value="Genomic_DNA"/>
</dbReference>
<organism evidence="1 2">
    <name type="scientific">Dactylonectria estremocensis</name>
    <dbReference type="NCBI Taxonomy" id="1079267"/>
    <lineage>
        <taxon>Eukaryota</taxon>
        <taxon>Fungi</taxon>
        <taxon>Dikarya</taxon>
        <taxon>Ascomycota</taxon>
        <taxon>Pezizomycotina</taxon>
        <taxon>Sordariomycetes</taxon>
        <taxon>Hypocreomycetidae</taxon>
        <taxon>Hypocreales</taxon>
        <taxon>Nectriaceae</taxon>
        <taxon>Dactylonectria</taxon>
    </lineage>
</organism>